<feature type="chain" id="PRO_5045367102" description="OmpA-like domain-containing protein" evidence="1">
    <location>
        <begin position="21"/>
        <end position="144"/>
    </location>
</feature>
<keyword evidence="3" id="KW-1185">Reference proteome</keyword>
<dbReference type="Proteomes" id="UP001201549">
    <property type="component" value="Unassembled WGS sequence"/>
</dbReference>
<evidence type="ECO:0008006" key="4">
    <source>
        <dbReference type="Google" id="ProtNLM"/>
    </source>
</evidence>
<gene>
    <name evidence="2" type="ORF">L9G74_11835</name>
</gene>
<comment type="caution">
    <text evidence="2">The sequence shown here is derived from an EMBL/GenBank/DDBJ whole genome shotgun (WGS) entry which is preliminary data.</text>
</comment>
<dbReference type="Gene3D" id="3.30.1330.60">
    <property type="entry name" value="OmpA-like domain"/>
    <property type="match status" value="1"/>
</dbReference>
<evidence type="ECO:0000256" key="1">
    <source>
        <dbReference type="SAM" id="SignalP"/>
    </source>
</evidence>
<reference evidence="3" key="2">
    <citation type="submission" date="2023-07" db="EMBL/GenBank/DDBJ databases">
        <title>Shewanella mangrovi sp. nov., an acetaldehyde- degrading bacterium isolated from mangrove sediment.</title>
        <authorList>
            <person name="Liu Y."/>
        </authorList>
    </citation>
    <scope>NUCLEOTIDE SEQUENCE [LARGE SCALE GENOMIC DNA]</scope>
    <source>
        <strain evidence="3">C32</strain>
    </source>
</reference>
<dbReference type="EMBL" id="JAKOGG010000007">
    <property type="protein sequence ID" value="MCS4557133.1"/>
    <property type="molecule type" value="Genomic_DNA"/>
</dbReference>
<accession>A0ABT2FLE8</accession>
<proteinExistence type="predicted"/>
<protein>
    <recommendedName>
        <fullName evidence="4">OmpA-like domain-containing protein</fullName>
    </recommendedName>
</protein>
<evidence type="ECO:0000313" key="2">
    <source>
        <dbReference type="EMBL" id="MCS4557133.1"/>
    </source>
</evidence>
<dbReference type="InterPro" id="IPR036737">
    <property type="entry name" value="OmpA-like_sf"/>
</dbReference>
<dbReference type="PROSITE" id="PS51257">
    <property type="entry name" value="PROKAR_LIPOPROTEIN"/>
    <property type="match status" value="1"/>
</dbReference>
<organism evidence="2 3">
    <name type="scientific">Shewanella electrica</name>
    <dbReference type="NCBI Taxonomy" id="515560"/>
    <lineage>
        <taxon>Bacteria</taxon>
        <taxon>Pseudomonadati</taxon>
        <taxon>Pseudomonadota</taxon>
        <taxon>Gammaproteobacteria</taxon>
        <taxon>Alteromonadales</taxon>
        <taxon>Shewanellaceae</taxon>
        <taxon>Shewanella</taxon>
    </lineage>
</organism>
<feature type="signal peptide" evidence="1">
    <location>
        <begin position="1"/>
        <end position="20"/>
    </location>
</feature>
<sequence length="144" mass="15979">MRAMTLGALLCLAMSHSAAAACDGQEQLGQVDYAKNSSYFPSTASSQLDKVSKQAQQKGEGYLMLEFNLRPIVGDKKLQQYNMWLANRRIERVKTYLTKNNLTSPIITRINTAAASEQRQVDIVWCTLSEPKTVATTTNVAMTE</sequence>
<evidence type="ECO:0000313" key="3">
    <source>
        <dbReference type="Proteomes" id="UP001201549"/>
    </source>
</evidence>
<keyword evidence="1" id="KW-0732">Signal</keyword>
<reference evidence="2 3" key="1">
    <citation type="submission" date="2022-02" db="EMBL/GenBank/DDBJ databases">
        <authorList>
            <person name="Zhuang L."/>
        </authorList>
    </citation>
    <scope>NUCLEOTIDE SEQUENCE [LARGE SCALE GENOMIC DNA]</scope>
    <source>
        <strain evidence="2 3">C32</strain>
    </source>
</reference>
<dbReference type="RefSeq" id="WP_238896612.1">
    <property type="nucleotide sequence ID" value="NZ_JAKOGG010000007.1"/>
</dbReference>
<name>A0ABT2FLE8_9GAMM</name>